<feature type="transmembrane region" description="Helical" evidence="2">
    <location>
        <begin position="112"/>
        <end position="132"/>
    </location>
</feature>
<keyword evidence="2" id="KW-0472">Membrane</keyword>
<dbReference type="AlphaFoldDB" id="A0A6J8AK57"/>
<dbReference type="EMBL" id="CACVKT020001575">
    <property type="protein sequence ID" value="CAC5369183.1"/>
    <property type="molecule type" value="Genomic_DNA"/>
</dbReference>
<organism evidence="3 4">
    <name type="scientific">Mytilus coruscus</name>
    <name type="common">Sea mussel</name>
    <dbReference type="NCBI Taxonomy" id="42192"/>
    <lineage>
        <taxon>Eukaryota</taxon>
        <taxon>Metazoa</taxon>
        <taxon>Spiralia</taxon>
        <taxon>Lophotrochozoa</taxon>
        <taxon>Mollusca</taxon>
        <taxon>Bivalvia</taxon>
        <taxon>Autobranchia</taxon>
        <taxon>Pteriomorphia</taxon>
        <taxon>Mytilida</taxon>
        <taxon>Mytiloidea</taxon>
        <taxon>Mytilidae</taxon>
        <taxon>Mytilinae</taxon>
        <taxon>Mytilus</taxon>
    </lineage>
</organism>
<accession>A0A6J8AK57</accession>
<name>A0A6J8AK57_MYTCO</name>
<dbReference type="OrthoDB" id="10550327at2759"/>
<gene>
    <name evidence="3" type="ORF">MCOR_8461</name>
</gene>
<evidence type="ECO:0000256" key="2">
    <source>
        <dbReference type="SAM" id="Phobius"/>
    </source>
</evidence>
<feature type="region of interest" description="Disordered" evidence="1">
    <location>
        <begin position="220"/>
        <end position="244"/>
    </location>
</feature>
<evidence type="ECO:0000256" key="1">
    <source>
        <dbReference type="SAM" id="MobiDB-lite"/>
    </source>
</evidence>
<sequence length="276" mass="31608">MYFTLDIKSLDTKVPNNFHAELCSSNTTDNKDVNTEVNGTSNFRRPEIKWITNKTLTDICYEVNDALDVKCLLVNGSMHYVPMDCEGKYPALCETEIENDNSLIKTSVKFKVIYVVIALTVIGLVVTMILIIRKWNRIKHYSHNTICGVTNRPAEGEESLQMTISNHRSNFRSYDVPLVFQQTHRFGNYPVTDYENFADMDNSFQRLDFTLHNEVQQSSTEVHDTHYPACNNNGAKRPTKEGTAVSTDDEEQEQLAYRISNIVADEVIYDLPQDPF</sequence>
<keyword evidence="4" id="KW-1185">Reference proteome</keyword>
<evidence type="ECO:0000313" key="3">
    <source>
        <dbReference type="EMBL" id="CAC5369183.1"/>
    </source>
</evidence>
<proteinExistence type="predicted"/>
<reference evidence="3 4" key="1">
    <citation type="submission" date="2020-06" db="EMBL/GenBank/DDBJ databases">
        <authorList>
            <person name="Li R."/>
            <person name="Bekaert M."/>
        </authorList>
    </citation>
    <scope>NUCLEOTIDE SEQUENCE [LARGE SCALE GENOMIC DNA]</scope>
    <source>
        <strain evidence="4">wild</strain>
    </source>
</reference>
<protein>
    <submittedName>
        <fullName evidence="3">Uncharacterized protein</fullName>
    </submittedName>
</protein>
<evidence type="ECO:0000313" key="4">
    <source>
        <dbReference type="Proteomes" id="UP000507470"/>
    </source>
</evidence>
<keyword evidence="2" id="KW-1133">Transmembrane helix</keyword>
<dbReference type="Proteomes" id="UP000507470">
    <property type="component" value="Unassembled WGS sequence"/>
</dbReference>
<keyword evidence="2" id="KW-0812">Transmembrane</keyword>